<comment type="caution">
    <text evidence="1">The sequence shown here is derived from an EMBL/GenBank/DDBJ whole genome shotgun (WGS) entry which is preliminary data.</text>
</comment>
<evidence type="ECO:0000313" key="2">
    <source>
        <dbReference type="Proteomes" id="UP000294850"/>
    </source>
</evidence>
<gene>
    <name evidence="1" type="ORF">E0F88_00945</name>
</gene>
<dbReference type="AlphaFoldDB" id="A0A4R5E1X1"/>
<dbReference type="RefSeq" id="WP_131955773.1">
    <property type="nucleotide sequence ID" value="NZ_SMFL01000001.1"/>
</dbReference>
<dbReference type="EMBL" id="SMFL01000001">
    <property type="protein sequence ID" value="TDE18145.1"/>
    <property type="molecule type" value="Genomic_DNA"/>
</dbReference>
<organism evidence="1 2">
    <name type="scientific">Dyadobacter psychrotolerans</name>
    <dbReference type="NCBI Taxonomy" id="2541721"/>
    <lineage>
        <taxon>Bacteria</taxon>
        <taxon>Pseudomonadati</taxon>
        <taxon>Bacteroidota</taxon>
        <taxon>Cytophagia</taxon>
        <taxon>Cytophagales</taxon>
        <taxon>Spirosomataceae</taxon>
        <taxon>Dyadobacter</taxon>
    </lineage>
</organism>
<evidence type="ECO:0000313" key="1">
    <source>
        <dbReference type="EMBL" id="TDE18145.1"/>
    </source>
</evidence>
<reference evidence="1 2" key="1">
    <citation type="submission" date="2019-03" db="EMBL/GenBank/DDBJ databases">
        <title>Dyadobacter AR-3-6 sp. nov., isolated from arctic soil.</title>
        <authorList>
            <person name="Chaudhary D.K."/>
        </authorList>
    </citation>
    <scope>NUCLEOTIDE SEQUENCE [LARGE SCALE GENOMIC DNA]</scope>
    <source>
        <strain evidence="1 2">AR-3-6</strain>
    </source>
</reference>
<accession>A0A4R5E1X1</accession>
<protein>
    <submittedName>
        <fullName evidence="1">Uncharacterized protein</fullName>
    </submittedName>
</protein>
<dbReference type="Proteomes" id="UP000294850">
    <property type="component" value="Unassembled WGS sequence"/>
</dbReference>
<name>A0A4R5E1X1_9BACT</name>
<proteinExistence type="predicted"/>
<sequence>MKIVYLLAVILLGNMIGSIKQFLPEKAFPEPVQISPDRTFFSNLSPNKNEDTLTQSVTFFKAQK</sequence>
<keyword evidence="2" id="KW-1185">Reference proteome</keyword>